<evidence type="ECO:0000313" key="1">
    <source>
        <dbReference type="EMBL" id="VAW77972.1"/>
    </source>
</evidence>
<dbReference type="EMBL" id="UOFK01000136">
    <property type="protein sequence ID" value="VAW77972.1"/>
    <property type="molecule type" value="Genomic_DNA"/>
</dbReference>
<proteinExistence type="predicted"/>
<name>A0A3B0YRV5_9ZZZZ</name>
<sequence>MDNNFQPGMSGCLSLRKRLLLLVTLSFAAFSSNMAAAMDSNYLNQLDSEASGTTAAELASSNERAKHHQERFETILKSERSSTYAIYSKLSDDNKTKVAEDFASKKRLSRASQLITELYFKEK</sequence>
<reference evidence="1" key="1">
    <citation type="submission" date="2018-06" db="EMBL/GenBank/DDBJ databases">
        <authorList>
            <person name="Zhirakovskaya E."/>
        </authorList>
    </citation>
    <scope>NUCLEOTIDE SEQUENCE</scope>
</reference>
<protein>
    <submittedName>
        <fullName evidence="1">Uncharacterized protein</fullName>
    </submittedName>
</protein>
<gene>
    <name evidence="1" type="ORF">MNBD_GAMMA13-95</name>
</gene>
<organism evidence="1">
    <name type="scientific">hydrothermal vent metagenome</name>
    <dbReference type="NCBI Taxonomy" id="652676"/>
    <lineage>
        <taxon>unclassified sequences</taxon>
        <taxon>metagenomes</taxon>
        <taxon>ecological metagenomes</taxon>
    </lineage>
</organism>
<dbReference type="AlphaFoldDB" id="A0A3B0YRV5"/>
<accession>A0A3B0YRV5</accession>